<organism evidence="2 3">
    <name type="scientific">Caminibacter mediatlanticus TB-2</name>
    <dbReference type="NCBI Taxonomy" id="391592"/>
    <lineage>
        <taxon>Bacteria</taxon>
        <taxon>Pseudomonadati</taxon>
        <taxon>Campylobacterota</taxon>
        <taxon>Epsilonproteobacteria</taxon>
        <taxon>Nautiliales</taxon>
        <taxon>Nautiliaceae</taxon>
        <taxon>Caminibacter</taxon>
    </lineage>
</organism>
<accession>A0ABX5VAF3</accession>
<dbReference type="EMBL" id="CP040463">
    <property type="protein sequence ID" value="QCT93771.1"/>
    <property type="molecule type" value="Genomic_DNA"/>
</dbReference>
<dbReference type="Pfam" id="PF01807">
    <property type="entry name" value="Zn_ribbon_DnaG"/>
    <property type="match status" value="1"/>
</dbReference>
<evidence type="ECO:0000313" key="3">
    <source>
        <dbReference type="Proteomes" id="UP000306825"/>
    </source>
</evidence>
<dbReference type="InterPro" id="IPR002694">
    <property type="entry name" value="Znf_CHC2"/>
</dbReference>
<keyword evidence="3" id="KW-1185">Reference proteome</keyword>
<dbReference type="InterPro" id="IPR036977">
    <property type="entry name" value="DNA_primase_Znf_CHC2"/>
</dbReference>
<evidence type="ECO:0000259" key="1">
    <source>
        <dbReference type="Pfam" id="PF01807"/>
    </source>
</evidence>
<dbReference type="Gene3D" id="3.90.580.10">
    <property type="entry name" value="Zinc finger, CHC2-type domain"/>
    <property type="match status" value="1"/>
</dbReference>
<dbReference type="RefSeq" id="WP_138322762.1">
    <property type="nucleotide sequence ID" value="NZ_CP040463.1"/>
</dbReference>
<dbReference type="SUPFAM" id="SSF57783">
    <property type="entry name" value="Zinc beta-ribbon"/>
    <property type="match status" value="1"/>
</dbReference>
<reference evidence="2 3" key="1">
    <citation type="submission" date="2019-05" db="EMBL/GenBank/DDBJ databases">
        <title>A comparative analysis of the Nautiliaceae.</title>
        <authorList>
            <person name="Grosche A."/>
            <person name="Smedile F."/>
            <person name="Vetriani C."/>
        </authorList>
    </citation>
    <scope>NUCLEOTIDE SEQUENCE [LARGE SCALE GENOMIC DNA]</scope>
    <source>
        <strain evidence="2 3">TB-2</strain>
    </source>
</reference>
<evidence type="ECO:0000313" key="2">
    <source>
        <dbReference type="EMBL" id="QCT93771.1"/>
    </source>
</evidence>
<dbReference type="Proteomes" id="UP000306825">
    <property type="component" value="Chromosome"/>
</dbReference>
<protein>
    <recommendedName>
        <fullName evidence="1">Zinc finger CHC2-type domain-containing protein</fullName>
    </recommendedName>
</protein>
<gene>
    <name evidence="2" type="ORF">FE773_00830</name>
</gene>
<feature type="domain" description="Zinc finger CHC2-type" evidence="1">
    <location>
        <begin position="41"/>
        <end position="94"/>
    </location>
</feature>
<sequence length="95" mass="11217">MKLGDRANYLKATFLTGEEVIRIMQFLGYEFDKRGFTSIRPERTPSVRVRKDGLIKDFESGWGGDIFDLLQQYHQMSFKEAVEYIEKLYEVKVNQ</sequence>
<proteinExistence type="predicted"/>
<name>A0ABX5VAF3_9BACT</name>